<dbReference type="InterPro" id="IPR001841">
    <property type="entry name" value="Znf_RING"/>
</dbReference>
<dbReference type="GO" id="GO:0003925">
    <property type="term" value="F:G protein activity"/>
    <property type="evidence" value="ECO:0007669"/>
    <property type="project" value="UniProtKB-EC"/>
</dbReference>
<dbReference type="Pfam" id="PF13445">
    <property type="entry name" value="zf-RING_UBOX"/>
    <property type="match status" value="1"/>
</dbReference>
<feature type="domain" description="RING-type" evidence="8">
    <location>
        <begin position="79"/>
        <end position="171"/>
    </location>
</feature>
<dbReference type="InterPro" id="IPR027417">
    <property type="entry name" value="P-loop_NTPase"/>
</dbReference>
<dbReference type="SMART" id="SM00184">
    <property type="entry name" value="RING"/>
    <property type="match status" value="1"/>
</dbReference>
<dbReference type="GO" id="GO:0005525">
    <property type="term" value="F:GTP binding"/>
    <property type="evidence" value="ECO:0007669"/>
    <property type="project" value="InterPro"/>
</dbReference>
<proteinExistence type="inferred from homology"/>
<evidence type="ECO:0000256" key="4">
    <source>
        <dbReference type="ARBA" id="ARBA00022771"/>
    </source>
</evidence>
<dbReference type="AlphaFoldDB" id="A0AAF3JA31"/>
<evidence type="ECO:0000259" key="8">
    <source>
        <dbReference type="SMART" id="SM00184"/>
    </source>
</evidence>
<keyword evidence="6" id="KW-0862">Zinc</keyword>
<dbReference type="Gene3D" id="3.30.40.10">
    <property type="entry name" value="Zinc/RING finger domain, C3HC4 (zinc finger)"/>
    <property type="match status" value="1"/>
</dbReference>
<dbReference type="SUPFAM" id="SSF52540">
    <property type="entry name" value="P-loop containing nucleoside triphosphate hydrolases"/>
    <property type="match status" value="1"/>
</dbReference>
<dbReference type="InterPro" id="IPR001806">
    <property type="entry name" value="Small_GTPase"/>
</dbReference>
<dbReference type="Gene3D" id="3.40.50.300">
    <property type="entry name" value="P-loop containing nucleotide triphosphate hydrolases"/>
    <property type="match status" value="1"/>
</dbReference>
<evidence type="ECO:0000256" key="3">
    <source>
        <dbReference type="ARBA" id="ARBA00022723"/>
    </source>
</evidence>
<keyword evidence="4" id="KW-0863">Zinc-finger</keyword>
<evidence type="ECO:0000313" key="9">
    <source>
        <dbReference type="Proteomes" id="UP000887575"/>
    </source>
</evidence>
<evidence type="ECO:0000256" key="6">
    <source>
        <dbReference type="ARBA" id="ARBA00022833"/>
    </source>
</evidence>
<dbReference type="EC" id="3.6.5.2" evidence="2"/>
<dbReference type="GO" id="GO:0008270">
    <property type="term" value="F:zinc ion binding"/>
    <property type="evidence" value="ECO:0007669"/>
    <property type="project" value="UniProtKB-KW"/>
</dbReference>
<keyword evidence="5" id="KW-0378">Hydrolase</keyword>
<sequence>MTYQFKFDSRTRKLRRMSESTKERITDSDYGTSICTTSSDDESLRSESDRSITYLPVNGGDYFMRDLDASRTTLSPGHCPHCQMLFRKPLVLSCGHSLCSSCCSRLLNVLNGNGGKVSKKTRIRMGVTSLYTKYHRIGFSSSLASTSSSSLSSIASSSIIPIYKTPECPQCGETPKMTAPIPNLELERLLSKGLPNRISEYDNPIYRESDQENFVETIFDSAPIQECSLAVLGAPGVGKTSITRVQYGNEMMICGENAESSGIFIDILDDHRLEENLSKAHGFVLVYAITDRDSLTTAEMLSGMIREHRGDQVPIVLVGSKSDADRRRVVTAYEGQRLARQIGAPFREVSARKNDGINEAFDELLSLIAVGFRFRENREYRRISPTNLEKSSRFLIQ</sequence>
<dbReference type="SMART" id="SM00173">
    <property type="entry name" value="RAS"/>
    <property type="match status" value="1"/>
</dbReference>
<dbReference type="PROSITE" id="PS51421">
    <property type="entry name" value="RAS"/>
    <property type="match status" value="1"/>
</dbReference>
<dbReference type="SMART" id="SM00175">
    <property type="entry name" value="RAB"/>
    <property type="match status" value="1"/>
</dbReference>
<dbReference type="InterPro" id="IPR027370">
    <property type="entry name" value="Znf-RING_euk"/>
</dbReference>
<dbReference type="Pfam" id="PF00071">
    <property type="entry name" value="Ras"/>
    <property type="match status" value="1"/>
</dbReference>
<dbReference type="WBParaSite" id="MBELARI_LOCUS5812">
    <property type="protein sequence ID" value="MBELARI_LOCUS5812"/>
    <property type="gene ID" value="MBELARI_LOCUS5812"/>
</dbReference>
<reference evidence="10" key="1">
    <citation type="submission" date="2024-02" db="UniProtKB">
        <authorList>
            <consortium name="WormBaseParasite"/>
        </authorList>
    </citation>
    <scope>IDENTIFICATION</scope>
</reference>
<evidence type="ECO:0000256" key="2">
    <source>
        <dbReference type="ARBA" id="ARBA00011984"/>
    </source>
</evidence>
<dbReference type="Proteomes" id="UP000887575">
    <property type="component" value="Unassembled WGS sequence"/>
</dbReference>
<keyword evidence="3" id="KW-0479">Metal-binding</keyword>
<evidence type="ECO:0000256" key="7">
    <source>
        <dbReference type="ARBA" id="ARBA00048098"/>
    </source>
</evidence>
<dbReference type="InterPro" id="IPR013083">
    <property type="entry name" value="Znf_RING/FYVE/PHD"/>
</dbReference>
<comment type="catalytic activity">
    <reaction evidence="7">
        <text>GTP + H2O = GDP + phosphate + H(+)</text>
        <dbReference type="Rhea" id="RHEA:19669"/>
        <dbReference type="ChEBI" id="CHEBI:15377"/>
        <dbReference type="ChEBI" id="CHEBI:15378"/>
        <dbReference type="ChEBI" id="CHEBI:37565"/>
        <dbReference type="ChEBI" id="CHEBI:43474"/>
        <dbReference type="ChEBI" id="CHEBI:58189"/>
        <dbReference type="EC" id="3.6.5.2"/>
    </reaction>
</comment>
<dbReference type="SMART" id="SM00174">
    <property type="entry name" value="RHO"/>
    <property type="match status" value="1"/>
</dbReference>
<dbReference type="PROSITE" id="PS51419">
    <property type="entry name" value="RAB"/>
    <property type="match status" value="1"/>
</dbReference>
<name>A0AAF3JA31_9BILA</name>
<dbReference type="PANTHER" id="PTHR45704">
    <property type="entry name" value="RAS-LIKE FAMILY MEMBER 11"/>
    <property type="match status" value="1"/>
</dbReference>
<organism evidence="9 10">
    <name type="scientific">Mesorhabditis belari</name>
    <dbReference type="NCBI Taxonomy" id="2138241"/>
    <lineage>
        <taxon>Eukaryota</taxon>
        <taxon>Metazoa</taxon>
        <taxon>Ecdysozoa</taxon>
        <taxon>Nematoda</taxon>
        <taxon>Chromadorea</taxon>
        <taxon>Rhabditida</taxon>
        <taxon>Rhabditina</taxon>
        <taxon>Rhabditomorpha</taxon>
        <taxon>Rhabditoidea</taxon>
        <taxon>Rhabditidae</taxon>
        <taxon>Mesorhabditinae</taxon>
        <taxon>Mesorhabditis</taxon>
    </lineage>
</organism>
<dbReference type="SUPFAM" id="SSF57850">
    <property type="entry name" value="RING/U-box"/>
    <property type="match status" value="1"/>
</dbReference>
<comment type="similarity">
    <text evidence="1">Belongs to the small GTPase superfamily. Ras family.</text>
</comment>
<dbReference type="InterPro" id="IPR051065">
    <property type="entry name" value="Ras-related_GTPase"/>
</dbReference>
<keyword evidence="9" id="KW-1185">Reference proteome</keyword>
<evidence type="ECO:0000256" key="1">
    <source>
        <dbReference type="ARBA" id="ARBA00008344"/>
    </source>
</evidence>
<evidence type="ECO:0000256" key="5">
    <source>
        <dbReference type="ARBA" id="ARBA00022801"/>
    </source>
</evidence>
<evidence type="ECO:0000313" key="10">
    <source>
        <dbReference type="WBParaSite" id="MBELARI_LOCUS5812"/>
    </source>
</evidence>
<protein>
    <recommendedName>
        <fullName evidence="2">small monomeric GTPase</fullName>
        <ecNumber evidence="2">3.6.5.2</ecNumber>
    </recommendedName>
</protein>
<accession>A0AAF3JA31</accession>